<dbReference type="CDD" id="cd23948">
    <property type="entry name" value="FAD_synthase"/>
    <property type="match status" value="1"/>
</dbReference>
<keyword evidence="9" id="KW-0067">ATP-binding</keyword>
<organism evidence="14 15">
    <name type="scientific">Glossina austeni</name>
    <name type="common">Savannah tsetse fly</name>
    <dbReference type="NCBI Taxonomy" id="7395"/>
    <lineage>
        <taxon>Eukaryota</taxon>
        <taxon>Metazoa</taxon>
        <taxon>Ecdysozoa</taxon>
        <taxon>Arthropoda</taxon>
        <taxon>Hexapoda</taxon>
        <taxon>Insecta</taxon>
        <taxon>Pterygota</taxon>
        <taxon>Neoptera</taxon>
        <taxon>Endopterygota</taxon>
        <taxon>Diptera</taxon>
        <taxon>Brachycera</taxon>
        <taxon>Muscomorpha</taxon>
        <taxon>Hippoboscoidea</taxon>
        <taxon>Glossinidae</taxon>
        <taxon>Glossina</taxon>
    </lineage>
</organism>
<name>A0A1A9VG46_GLOAU</name>
<evidence type="ECO:0000256" key="8">
    <source>
        <dbReference type="ARBA" id="ARBA00022827"/>
    </source>
</evidence>
<evidence type="ECO:0000313" key="15">
    <source>
        <dbReference type="Proteomes" id="UP000078200"/>
    </source>
</evidence>
<evidence type="ECO:0000256" key="7">
    <source>
        <dbReference type="ARBA" id="ARBA00022741"/>
    </source>
</evidence>
<evidence type="ECO:0000256" key="9">
    <source>
        <dbReference type="ARBA" id="ARBA00022840"/>
    </source>
</evidence>
<reference evidence="14" key="1">
    <citation type="submission" date="2020-05" db="UniProtKB">
        <authorList>
            <consortium name="EnsemblMetazoa"/>
        </authorList>
    </citation>
    <scope>IDENTIFICATION</scope>
    <source>
        <strain evidence="14">TTRI</strain>
    </source>
</reference>
<dbReference type="PANTHER" id="PTHR23293:SF9">
    <property type="entry name" value="FAD SYNTHASE"/>
    <property type="match status" value="1"/>
</dbReference>
<evidence type="ECO:0000313" key="14">
    <source>
        <dbReference type="EnsemblMetazoa" id="GAUT036113-PA"/>
    </source>
</evidence>
<sequence>MSINAVLEENCLRANPELLLEPKYNLEETKSNIENKEKAFEELCKKTFQMYKPEEVVLSFNGGKDSTVVLHMLARFFQKDHNLKHLKILALFITDPDGFSEIDDFVNDCSKLYNIELIKMEGTIKQALERMCKERPLIKAVFMGSRRTDPHCQDLKTMQPTDPGWPALMRINPILEWTCRDIWQYIYVYDVAYCILYQKGFTSIGNKKNTKPNPYLQVAESQTGRVLNYRHAHDLLDNDNLERAGRV</sequence>
<dbReference type="GO" id="GO:0006747">
    <property type="term" value="P:FAD biosynthetic process"/>
    <property type="evidence" value="ECO:0007669"/>
    <property type="project" value="TreeGrafter"/>
</dbReference>
<evidence type="ECO:0000256" key="2">
    <source>
        <dbReference type="ARBA" id="ARBA00012393"/>
    </source>
</evidence>
<evidence type="ECO:0000256" key="10">
    <source>
        <dbReference type="ARBA" id="ARBA00031145"/>
    </source>
</evidence>
<evidence type="ECO:0000256" key="3">
    <source>
        <dbReference type="ARBA" id="ARBA00022630"/>
    </source>
</evidence>
<keyword evidence="4" id="KW-0288">FMN</keyword>
<dbReference type="PANTHER" id="PTHR23293">
    <property type="entry name" value="FAD SYNTHETASE-RELATED FMN ADENYLYLTRANSFERASE"/>
    <property type="match status" value="1"/>
</dbReference>
<accession>A0A1A9VG46</accession>
<keyword evidence="7" id="KW-0547">Nucleotide-binding</keyword>
<keyword evidence="3" id="KW-0285">Flavoprotein</keyword>
<feature type="domain" description="Phosphoadenosine phosphosulphate reductase" evidence="13">
    <location>
        <begin position="56"/>
        <end position="212"/>
    </location>
</feature>
<proteinExistence type="predicted"/>
<evidence type="ECO:0000256" key="11">
    <source>
        <dbReference type="ARBA" id="ARBA00031871"/>
    </source>
</evidence>
<dbReference type="GO" id="GO:0005524">
    <property type="term" value="F:ATP binding"/>
    <property type="evidence" value="ECO:0007669"/>
    <property type="project" value="UniProtKB-KW"/>
</dbReference>
<keyword evidence="6" id="KW-0548">Nucleotidyltransferase</keyword>
<comment type="catalytic activity">
    <reaction evidence="12">
        <text>FMN + ATP + H(+) = FAD + diphosphate</text>
        <dbReference type="Rhea" id="RHEA:17237"/>
        <dbReference type="ChEBI" id="CHEBI:15378"/>
        <dbReference type="ChEBI" id="CHEBI:30616"/>
        <dbReference type="ChEBI" id="CHEBI:33019"/>
        <dbReference type="ChEBI" id="CHEBI:57692"/>
        <dbReference type="ChEBI" id="CHEBI:58210"/>
        <dbReference type="EC" id="2.7.7.2"/>
    </reaction>
</comment>
<keyword evidence="8" id="KW-0274">FAD</keyword>
<evidence type="ECO:0000259" key="13">
    <source>
        <dbReference type="Pfam" id="PF01507"/>
    </source>
</evidence>
<evidence type="ECO:0000256" key="4">
    <source>
        <dbReference type="ARBA" id="ARBA00022643"/>
    </source>
</evidence>
<dbReference type="Gene3D" id="3.40.50.620">
    <property type="entry name" value="HUPs"/>
    <property type="match status" value="1"/>
</dbReference>
<evidence type="ECO:0000256" key="5">
    <source>
        <dbReference type="ARBA" id="ARBA00022679"/>
    </source>
</evidence>
<evidence type="ECO:0000256" key="6">
    <source>
        <dbReference type="ARBA" id="ARBA00022695"/>
    </source>
</evidence>
<keyword evidence="15" id="KW-1185">Reference proteome</keyword>
<dbReference type="Proteomes" id="UP000078200">
    <property type="component" value="Unassembled WGS sequence"/>
</dbReference>
<keyword evidence="5" id="KW-0808">Transferase</keyword>
<dbReference type="VEuPathDB" id="VectorBase:GAUT036113"/>
<evidence type="ECO:0000256" key="1">
    <source>
        <dbReference type="ARBA" id="ARBA00004726"/>
    </source>
</evidence>
<protein>
    <recommendedName>
        <fullName evidence="2">FAD synthase</fullName>
        <ecNumber evidence="2">2.7.7.2</ecNumber>
    </recommendedName>
    <alternativeName>
        <fullName evidence="10">FAD pyrophosphorylase</fullName>
    </alternativeName>
    <alternativeName>
        <fullName evidence="11">FMN adenylyltransferase</fullName>
    </alternativeName>
</protein>
<evidence type="ECO:0000256" key="12">
    <source>
        <dbReference type="ARBA" id="ARBA00049494"/>
    </source>
</evidence>
<dbReference type="InterPro" id="IPR002500">
    <property type="entry name" value="PAPS_reduct_dom"/>
</dbReference>
<dbReference type="GO" id="GO:0003919">
    <property type="term" value="F:FMN adenylyltransferase activity"/>
    <property type="evidence" value="ECO:0007669"/>
    <property type="project" value="UniProtKB-EC"/>
</dbReference>
<dbReference type="EC" id="2.7.7.2" evidence="2"/>
<comment type="pathway">
    <text evidence="1">Cofactor biosynthesis; FAD biosynthesis; FAD from FMN: step 1/1.</text>
</comment>
<dbReference type="AlphaFoldDB" id="A0A1A9VG46"/>
<dbReference type="InterPro" id="IPR014729">
    <property type="entry name" value="Rossmann-like_a/b/a_fold"/>
</dbReference>
<dbReference type="STRING" id="7395.A0A1A9VG46"/>
<dbReference type="EnsemblMetazoa" id="GAUT036113-RA">
    <property type="protein sequence ID" value="GAUT036113-PA"/>
    <property type="gene ID" value="GAUT036113"/>
</dbReference>
<dbReference type="SUPFAM" id="SSF52402">
    <property type="entry name" value="Adenine nucleotide alpha hydrolases-like"/>
    <property type="match status" value="1"/>
</dbReference>
<dbReference type="Pfam" id="PF01507">
    <property type="entry name" value="PAPS_reduct"/>
    <property type="match status" value="1"/>
</dbReference>